<feature type="compositionally biased region" description="Polar residues" evidence="1">
    <location>
        <begin position="110"/>
        <end position="120"/>
    </location>
</feature>
<evidence type="ECO:0000256" key="1">
    <source>
        <dbReference type="SAM" id="MobiDB-lite"/>
    </source>
</evidence>
<dbReference type="Proteomes" id="UP000516314">
    <property type="component" value="Chromosome 4"/>
</dbReference>
<dbReference type="AlphaFoldDB" id="A0A7G2F0Q8"/>
<protein>
    <submittedName>
        <fullName evidence="2">(thale cress) hypothetical protein</fullName>
    </submittedName>
</protein>
<evidence type="ECO:0000313" key="2">
    <source>
        <dbReference type="EMBL" id="CAD5327256.1"/>
    </source>
</evidence>
<dbReference type="EMBL" id="LR881469">
    <property type="protein sequence ID" value="CAD5327256.1"/>
    <property type="molecule type" value="Genomic_DNA"/>
</dbReference>
<gene>
    <name evidence="2" type="ORF">AT9943_LOCUS14965</name>
</gene>
<feature type="region of interest" description="Disordered" evidence="1">
    <location>
        <begin position="103"/>
        <end position="125"/>
    </location>
</feature>
<accession>A0A7G2F0Q8</accession>
<proteinExistence type="predicted"/>
<reference evidence="2 3" key="1">
    <citation type="submission" date="2020-09" db="EMBL/GenBank/DDBJ databases">
        <authorList>
            <person name="Ashkenazy H."/>
        </authorList>
    </citation>
    <scope>NUCLEOTIDE SEQUENCE [LARGE SCALE GENOMIC DNA]</scope>
    <source>
        <strain evidence="3">cv. Cdm-0</strain>
    </source>
</reference>
<name>A0A7G2F0Q8_ARATH</name>
<evidence type="ECO:0000313" key="3">
    <source>
        <dbReference type="Proteomes" id="UP000516314"/>
    </source>
</evidence>
<sequence>MVMSILDLNLLSFQDVRGSIYNGNSTWISTLSTIPFLKKSSSTIVLNNSWEAQNIGNREEKDRLWYKEQSLKTWGQLKLLMRERYAPHSLLQHGRHTYHPKELSRENTTHQRVSSNQIANQAPPRRMRSVINASLCHNMDATSKEVGHKVTTPKDVENDISLEEQLSETTSSQVWRNKMYDQAALKARVIQPCLAPADLASKIPHIKANLIPNTIHGSGSKEICDDQKEAITTLSLLSDQSK</sequence>
<organism evidence="2 3">
    <name type="scientific">Arabidopsis thaliana</name>
    <name type="common">Mouse-ear cress</name>
    <dbReference type="NCBI Taxonomy" id="3702"/>
    <lineage>
        <taxon>Eukaryota</taxon>
        <taxon>Viridiplantae</taxon>
        <taxon>Streptophyta</taxon>
        <taxon>Embryophyta</taxon>
        <taxon>Tracheophyta</taxon>
        <taxon>Spermatophyta</taxon>
        <taxon>Magnoliopsida</taxon>
        <taxon>eudicotyledons</taxon>
        <taxon>Gunneridae</taxon>
        <taxon>Pentapetalae</taxon>
        <taxon>rosids</taxon>
        <taxon>malvids</taxon>
        <taxon>Brassicales</taxon>
        <taxon>Brassicaceae</taxon>
        <taxon>Camelineae</taxon>
        <taxon>Arabidopsis</taxon>
    </lineage>
</organism>